<dbReference type="RefSeq" id="WP_411813615.1">
    <property type="nucleotide sequence ID" value="NZ_CP013972.1"/>
</dbReference>
<dbReference type="EMBL" id="CP013972">
    <property type="protein sequence ID" value="AXF79057.1"/>
    <property type="molecule type" value="Genomic_DNA"/>
</dbReference>
<dbReference type="Pfam" id="PF11130">
    <property type="entry name" value="TraC_F_IV"/>
    <property type="match status" value="1"/>
</dbReference>
<dbReference type="NCBIfam" id="TIGR02746">
    <property type="entry name" value="TraC-F-type"/>
    <property type="match status" value="1"/>
</dbReference>
<dbReference type="Proteomes" id="UP000264980">
    <property type="component" value="Plasmid unnamed2"/>
</dbReference>
<protein>
    <submittedName>
        <fullName evidence="2">Type IV secretion system protein TraC</fullName>
    </submittedName>
</protein>
<dbReference type="InterPro" id="IPR025955">
    <property type="entry name" value="TraC/Conjuga_ATPase"/>
</dbReference>
<dbReference type="InterPro" id="IPR027417">
    <property type="entry name" value="P-loop_NTPase"/>
</dbReference>
<evidence type="ECO:0000259" key="1">
    <source>
        <dbReference type="Pfam" id="PF19044"/>
    </source>
</evidence>
<reference evidence="2 3" key="1">
    <citation type="submission" date="2016-01" db="EMBL/GenBank/DDBJ databases">
        <authorList>
            <person name="Oliw E.H."/>
        </authorList>
    </citation>
    <scope>NUCLEOTIDE SEQUENCE [LARGE SCALE GENOMIC DNA]</scope>
    <source>
        <strain evidence="2 3">MDcuke</strain>
        <plasmid evidence="2 3">unnamed2</plasmid>
    </source>
</reference>
<geneLocation type="plasmid" evidence="2 3">
    <name>unnamed2</name>
</geneLocation>
<dbReference type="PANTHER" id="PTHR38467:SF1">
    <property type="entry name" value="CONJUGATIVE TRANSFER: ASSEMBLY"/>
    <property type="match status" value="1"/>
</dbReference>
<dbReference type="Pfam" id="PF19044">
    <property type="entry name" value="P-loop_TraG"/>
    <property type="match status" value="1"/>
</dbReference>
<dbReference type="InterPro" id="IPR014117">
    <property type="entry name" value="TraC-F-type"/>
</dbReference>
<dbReference type="PANTHER" id="PTHR38467">
    <property type="match status" value="1"/>
</dbReference>
<accession>A0A345D040</accession>
<dbReference type="SUPFAM" id="SSF52540">
    <property type="entry name" value="P-loop containing nucleoside triphosphate hydrolases"/>
    <property type="match status" value="1"/>
</dbReference>
<evidence type="ECO:0000313" key="3">
    <source>
        <dbReference type="Proteomes" id="UP000264980"/>
    </source>
</evidence>
<sequence>MAPVSNLDIFTQTISRIQNAIKSPGGVSDANRSLGKLTYPQLSNLLPYREFDDETGLFINKGTVGFLLKAVPLIGANKHIVDVLNDLVKSKLPRKTPVSFHLVSSQVIGEELDYGLSDFAWQGKQSDKFNAVTRAYYQQAARNSFRTPTGLPLTLRNYSLYIACAVKKKSNRASTMTSLSHLMKVVRATLDSAKLYTEIVNREGLVSLVSGLVNFRCDQLFRPEVKVNEYDDLHFQCVENGIDFDVYPEKLAITLPEKAGSIKTSRAMNFMLDGNPDLFLLWQGGDNISNLLNPDLSIPFPFVLTFTIEAEDQVAAQGEANRKFLDLDSKSKGSLAKLLPNLINQRNEWESIRSRLLSNESCLVRHYFNITVFCRDDDSEALTCEQKVINTFKKNGLELYAPHYMQHRNWMSMLPFMAHEGLWSDLKVSGATNRCESIQAVNLMPVIADNRLCQKGLLAPSYRNQLAFLDIFGEGMGNTNYNMGVTGTSGAGKTGLVQPILRSVLDSGGLVWVFDMGDGYKSFCENMGGTYIDASSLSFNPFANVTDITRSGERIRDQLSVLASPDGNLDEIHEDLLLEGVMYAWEAKGNAAHIDDVVTFLKGAVLQARKDGADSIARRFDEIIKLLGKYCAGGIYADYFNSDKPSLQEDARMIVLEMGSLQERPALLVAVMFSLIIYIEDKMYRSPRNLKKCCAIDEGWKLLNFKNQKVGSFIETGYRTVRRHNGSFITITQNIKDFDSPDASSAAKAAWGNSAFKVVAKQDTAEFKTYCEKNPSQFSDYERQIIERFGDAKEQKFSSFMLRIGAISSFHRLFVDPLSRAMFSSRGADFEFIQEKRALGWDIHDAVYALAKLNDPDEMEELEAWEL</sequence>
<gene>
    <name evidence="2" type="primary">traC</name>
    <name evidence="2" type="ORF">AV903_26740</name>
</gene>
<dbReference type="Gene3D" id="3.40.50.300">
    <property type="entry name" value="P-loop containing nucleotide triphosphate hydrolases"/>
    <property type="match status" value="1"/>
</dbReference>
<dbReference type="Gene3D" id="1.10.8.730">
    <property type="match status" value="1"/>
</dbReference>
<dbReference type="InterPro" id="IPR053155">
    <property type="entry name" value="F-pilin_assembly_TraC"/>
</dbReference>
<name>A0A345D040_9GAMM</name>
<keyword evidence="2" id="KW-0614">Plasmid</keyword>
<dbReference type="NCBIfam" id="NF010278">
    <property type="entry name" value="PRK13721.1"/>
    <property type="match status" value="1"/>
</dbReference>
<proteinExistence type="predicted"/>
<organism evidence="2 3">
    <name type="scientific">Erwinia tracheiphila</name>
    <dbReference type="NCBI Taxonomy" id="65700"/>
    <lineage>
        <taxon>Bacteria</taxon>
        <taxon>Pseudomonadati</taxon>
        <taxon>Pseudomonadota</taxon>
        <taxon>Gammaproteobacteria</taxon>
        <taxon>Enterobacterales</taxon>
        <taxon>Erwiniaceae</taxon>
        <taxon>Erwinia</taxon>
    </lineage>
</organism>
<evidence type="ECO:0000313" key="2">
    <source>
        <dbReference type="EMBL" id="AXF79057.1"/>
    </source>
</evidence>
<dbReference type="InterPro" id="IPR043964">
    <property type="entry name" value="P-loop_TraG"/>
</dbReference>
<dbReference type="AlphaFoldDB" id="A0A345D040"/>
<feature type="domain" description="TraG P-loop" evidence="1">
    <location>
        <begin position="470"/>
        <end position="764"/>
    </location>
</feature>